<protein>
    <submittedName>
        <fullName evidence="2">Uncharacterized protein</fullName>
    </submittedName>
</protein>
<evidence type="ECO:0000313" key="2">
    <source>
        <dbReference type="EnsemblMetazoa" id="AFUN005650-PA"/>
    </source>
</evidence>
<dbReference type="AlphaFoldDB" id="A0A182RHD8"/>
<feature type="compositionally biased region" description="Basic residues" evidence="1">
    <location>
        <begin position="195"/>
        <end position="223"/>
    </location>
</feature>
<name>A0A182RHD8_ANOFN</name>
<organism evidence="2">
    <name type="scientific">Anopheles funestus</name>
    <name type="common">African malaria mosquito</name>
    <dbReference type="NCBI Taxonomy" id="62324"/>
    <lineage>
        <taxon>Eukaryota</taxon>
        <taxon>Metazoa</taxon>
        <taxon>Ecdysozoa</taxon>
        <taxon>Arthropoda</taxon>
        <taxon>Hexapoda</taxon>
        <taxon>Insecta</taxon>
        <taxon>Pterygota</taxon>
        <taxon>Neoptera</taxon>
        <taxon>Endopterygota</taxon>
        <taxon>Diptera</taxon>
        <taxon>Nematocera</taxon>
        <taxon>Culicoidea</taxon>
        <taxon>Culicidae</taxon>
        <taxon>Anophelinae</taxon>
        <taxon>Anopheles</taxon>
    </lineage>
</organism>
<dbReference type="EnsemblMetazoa" id="AFUN005650-RA">
    <property type="protein sequence ID" value="AFUN005650-PA"/>
    <property type="gene ID" value="AFUN005650"/>
</dbReference>
<reference evidence="2" key="1">
    <citation type="submission" date="2020-05" db="UniProtKB">
        <authorList>
            <consortium name="EnsemblMetazoa"/>
        </authorList>
    </citation>
    <scope>IDENTIFICATION</scope>
    <source>
        <strain evidence="2">FUMOZ</strain>
    </source>
</reference>
<accession>A0A182RHD8</accession>
<feature type="region of interest" description="Disordered" evidence="1">
    <location>
        <begin position="180"/>
        <end position="223"/>
    </location>
</feature>
<proteinExistence type="predicted"/>
<dbReference type="VEuPathDB" id="VectorBase:AFUN2_011193"/>
<sequence length="223" mass="24762">MIDYSAAEAEMDREINSWGYTMNATDYMSGLRNVRPTANFASSAISMGRGRGCVDISRHRLDEVRLAAQINRQAAHNNPMGHLPTTEETLAKDVGPEITAGLRSIGILSSDGQLNVKTTLRNAPRCSEDIRIDRNVPVILNGDVFHALYRSNDEELPPQPKLEYDPAKPLAEQFTTIQEFQTQPEPDISVETKAKSAKKQKTKNGSKKGKKNKSGRRSHWAIS</sequence>
<evidence type="ECO:0000256" key="1">
    <source>
        <dbReference type="SAM" id="MobiDB-lite"/>
    </source>
</evidence>
<dbReference type="VEuPathDB" id="VectorBase:AFUN005650"/>